<dbReference type="InterPro" id="IPR013216">
    <property type="entry name" value="Methyltransf_11"/>
</dbReference>
<keyword evidence="3 5" id="KW-0808">Transferase</keyword>
<dbReference type="InterPro" id="IPR051052">
    <property type="entry name" value="Diverse_substrate_MTase"/>
</dbReference>
<comment type="caution">
    <text evidence="5">The sequence shown here is derived from an EMBL/GenBank/DDBJ whole genome shotgun (WGS) entry which is preliminary data.</text>
</comment>
<dbReference type="Pfam" id="PF08241">
    <property type="entry name" value="Methyltransf_11"/>
    <property type="match status" value="1"/>
</dbReference>
<keyword evidence="2 5" id="KW-0489">Methyltransferase</keyword>
<evidence type="ECO:0000256" key="3">
    <source>
        <dbReference type="ARBA" id="ARBA00022679"/>
    </source>
</evidence>
<dbReference type="Gene3D" id="3.40.50.150">
    <property type="entry name" value="Vaccinia Virus protein VP39"/>
    <property type="match status" value="1"/>
</dbReference>
<sequence length="312" mass="34051">MNKAGRIPSLWTELCRPTIRRNDTLKRRGCRALLEAAGRHRTFVSYRGNCGGCDVMTKHNDRFQTGSESYAQFRPRYPDGIVRRVAQRIAAAPVSTALSVLDVGSGTGIFTRQLAVALPAGMPLVGIEPSLRMREQAMAQPSLPTVSYVDGDAEHLPVVEGGARALVAATAAHWFDRPAFYREAARALSSGGILAIVEYVRDEHSQAARAVLEFLARYGEERAYSRPDYAGELGALVGFAEFEETREQIMLALSLTEFVGLALSSSHARKVVEDLGPAEAKARLELIGSDLVGEDGKVPFGYSFQAFMTKRT</sequence>
<dbReference type="GO" id="GO:0008757">
    <property type="term" value="F:S-adenosylmethionine-dependent methyltransferase activity"/>
    <property type="evidence" value="ECO:0007669"/>
    <property type="project" value="InterPro"/>
</dbReference>
<dbReference type="PANTHER" id="PTHR44942">
    <property type="entry name" value="METHYLTRANSF_11 DOMAIN-CONTAINING PROTEIN"/>
    <property type="match status" value="1"/>
</dbReference>
<reference evidence="5 6" key="1">
    <citation type="submission" date="2018-11" db="EMBL/GenBank/DDBJ databases">
        <title>Genome sequencing and analysis.</title>
        <authorList>
            <person name="Huang Y.-T."/>
        </authorList>
    </citation>
    <scope>NUCLEOTIDE SEQUENCE [LARGE SCALE GENOMIC DNA]</scope>
    <source>
        <strain evidence="5 6">SHIN</strain>
    </source>
</reference>
<evidence type="ECO:0000256" key="2">
    <source>
        <dbReference type="ARBA" id="ARBA00022603"/>
    </source>
</evidence>
<evidence type="ECO:0000313" key="6">
    <source>
        <dbReference type="Proteomes" id="UP000526233"/>
    </source>
</evidence>
<dbReference type="InterPro" id="IPR029063">
    <property type="entry name" value="SAM-dependent_MTases_sf"/>
</dbReference>
<dbReference type="AlphaFoldDB" id="A0A7Y3WUC3"/>
<proteinExistence type="inferred from homology"/>
<dbReference type="SUPFAM" id="SSF53335">
    <property type="entry name" value="S-adenosyl-L-methionine-dependent methyltransferases"/>
    <property type="match status" value="1"/>
</dbReference>
<gene>
    <name evidence="5" type="ORF">EHE22_01510</name>
</gene>
<organism evidence="5 6">
    <name type="scientific">Brucella pseudogrignonensis</name>
    <dbReference type="NCBI Taxonomy" id="419475"/>
    <lineage>
        <taxon>Bacteria</taxon>
        <taxon>Pseudomonadati</taxon>
        <taxon>Pseudomonadota</taxon>
        <taxon>Alphaproteobacteria</taxon>
        <taxon>Hyphomicrobiales</taxon>
        <taxon>Brucellaceae</taxon>
        <taxon>Brucella/Ochrobactrum group</taxon>
        <taxon>Brucella</taxon>
    </lineage>
</organism>
<dbReference type="CDD" id="cd02440">
    <property type="entry name" value="AdoMet_MTases"/>
    <property type="match status" value="1"/>
</dbReference>
<dbReference type="GO" id="GO:0032259">
    <property type="term" value="P:methylation"/>
    <property type="evidence" value="ECO:0007669"/>
    <property type="project" value="UniProtKB-KW"/>
</dbReference>
<evidence type="ECO:0000259" key="4">
    <source>
        <dbReference type="Pfam" id="PF08241"/>
    </source>
</evidence>
<evidence type="ECO:0000313" key="5">
    <source>
        <dbReference type="EMBL" id="NNV19105.1"/>
    </source>
</evidence>
<dbReference type="Proteomes" id="UP000526233">
    <property type="component" value="Unassembled WGS sequence"/>
</dbReference>
<comment type="similarity">
    <text evidence="1">Belongs to the methyltransferase superfamily.</text>
</comment>
<dbReference type="EMBL" id="PKQI01000001">
    <property type="protein sequence ID" value="NNV19105.1"/>
    <property type="molecule type" value="Genomic_DNA"/>
</dbReference>
<feature type="domain" description="Methyltransferase type 11" evidence="4">
    <location>
        <begin position="101"/>
        <end position="196"/>
    </location>
</feature>
<name>A0A7Y3WUC3_9HYPH</name>
<dbReference type="PANTHER" id="PTHR44942:SF4">
    <property type="entry name" value="METHYLTRANSFERASE TYPE 11 DOMAIN-CONTAINING PROTEIN"/>
    <property type="match status" value="1"/>
</dbReference>
<accession>A0A7Y3WUC3</accession>
<evidence type="ECO:0000256" key="1">
    <source>
        <dbReference type="ARBA" id="ARBA00008361"/>
    </source>
</evidence>
<protein>
    <submittedName>
        <fullName evidence="5">Class I SAM-dependent methyltransferase</fullName>
    </submittedName>
</protein>